<evidence type="ECO:0000256" key="9">
    <source>
        <dbReference type="ARBA" id="ARBA00023224"/>
    </source>
</evidence>
<dbReference type="AlphaFoldDB" id="A0AAW0FGM9"/>
<feature type="compositionally biased region" description="Low complexity" evidence="10">
    <location>
        <begin position="481"/>
        <end position="498"/>
    </location>
</feature>
<protein>
    <recommendedName>
        <fullName evidence="14">Pheromone receptor</fullName>
    </recommendedName>
</protein>
<reference evidence="12 13" key="1">
    <citation type="submission" date="2022-09" db="EMBL/GenBank/DDBJ databases">
        <authorList>
            <person name="Palmer J.M."/>
        </authorList>
    </citation>
    <scope>NUCLEOTIDE SEQUENCE [LARGE SCALE GENOMIC DNA]</scope>
    <source>
        <strain evidence="12 13">DSM 7382</strain>
    </source>
</reference>
<dbReference type="InterPro" id="IPR001499">
    <property type="entry name" value="GPCR_STE3"/>
</dbReference>
<evidence type="ECO:0008006" key="14">
    <source>
        <dbReference type="Google" id="ProtNLM"/>
    </source>
</evidence>
<accession>A0AAW0FGM9</accession>
<dbReference type="PANTHER" id="PTHR28097:SF1">
    <property type="entry name" value="PHEROMONE A FACTOR RECEPTOR"/>
    <property type="match status" value="1"/>
</dbReference>
<dbReference type="Pfam" id="PF02076">
    <property type="entry name" value="STE3"/>
    <property type="match status" value="1"/>
</dbReference>
<feature type="transmembrane region" description="Helical" evidence="11">
    <location>
        <begin position="6"/>
        <end position="23"/>
    </location>
</feature>
<dbReference type="EMBL" id="JASBNA010000046">
    <property type="protein sequence ID" value="KAK7680873.1"/>
    <property type="molecule type" value="Genomic_DNA"/>
</dbReference>
<evidence type="ECO:0000256" key="6">
    <source>
        <dbReference type="ARBA" id="ARBA00023040"/>
    </source>
</evidence>
<organism evidence="12 13">
    <name type="scientific">Cerrena zonata</name>
    <dbReference type="NCBI Taxonomy" id="2478898"/>
    <lineage>
        <taxon>Eukaryota</taxon>
        <taxon>Fungi</taxon>
        <taxon>Dikarya</taxon>
        <taxon>Basidiomycota</taxon>
        <taxon>Agaricomycotina</taxon>
        <taxon>Agaricomycetes</taxon>
        <taxon>Polyporales</taxon>
        <taxon>Cerrenaceae</taxon>
        <taxon>Cerrena</taxon>
    </lineage>
</organism>
<evidence type="ECO:0000313" key="12">
    <source>
        <dbReference type="EMBL" id="KAK7680873.1"/>
    </source>
</evidence>
<dbReference type="PRINTS" id="PR00899">
    <property type="entry name" value="GPCRSTE3"/>
</dbReference>
<keyword evidence="6" id="KW-0297">G-protein coupled receptor</keyword>
<comment type="similarity">
    <text evidence="2">Belongs to the G-protein coupled receptor 4 family.</text>
</comment>
<keyword evidence="13" id="KW-1185">Reference proteome</keyword>
<dbReference type="InterPro" id="IPR001546">
    <property type="entry name" value="GPCR_Pheromne_A_rcpt"/>
</dbReference>
<name>A0AAW0FGM9_9APHY</name>
<evidence type="ECO:0000256" key="8">
    <source>
        <dbReference type="ARBA" id="ARBA00023170"/>
    </source>
</evidence>
<feature type="transmembrane region" description="Helical" evidence="11">
    <location>
        <begin position="111"/>
        <end position="131"/>
    </location>
</feature>
<evidence type="ECO:0000256" key="7">
    <source>
        <dbReference type="ARBA" id="ARBA00023136"/>
    </source>
</evidence>
<evidence type="ECO:0000256" key="3">
    <source>
        <dbReference type="ARBA" id="ARBA00022507"/>
    </source>
</evidence>
<gene>
    <name evidence="12" type="ORF">QCA50_016183</name>
</gene>
<dbReference type="PANTHER" id="PTHR28097">
    <property type="entry name" value="PHEROMONE A FACTOR RECEPTOR"/>
    <property type="match status" value="1"/>
</dbReference>
<keyword evidence="9" id="KW-0807">Transducer</keyword>
<dbReference type="GO" id="GO:0005886">
    <property type="term" value="C:plasma membrane"/>
    <property type="evidence" value="ECO:0007669"/>
    <property type="project" value="TreeGrafter"/>
</dbReference>
<keyword evidence="8" id="KW-0675">Receptor</keyword>
<feature type="transmembrane region" description="Helical" evidence="11">
    <location>
        <begin position="265"/>
        <end position="285"/>
    </location>
</feature>
<feature type="transmembrane region" description="Helical" evidence="11">
    <location>
        <begin position="35"/>
        <end position="53"/>
    </location>
</feature>
<evidence type="ECO:0000313" key="13">
    <source>
        <dbReference type="Proteomes" id="UP001385951"/>
    </source>
</evidence>
<evidence type="ECO:0000256" key="1">
    <source>
        <dbReference type="ARBA" id="ARBA00004141"/>
    </source>
</evidence>
<keyword evidence="5 11" id="KW-1133">Transmembrane helix</keyword>
<dbReference type="GO" id="GO:0000750">
    <property type="term" value="P:pheromone-dependent signal transduction involved in conjugation with cellular fusion"/>
    <property type="evidence" value="ECO:0007669"/>
    <property type="project" value="TreeGrafter"/>
</dbReference>
<feature type="compositionally biased region" description="Pro residues" evidence="10">
    <location>
        <begin position="454"/>
        <end position="463"/>
    </location>
</feature>
<comment type="subcellular location">
    <subcellularLocation>
        <location evidence="1">Membrane</location>
        <topology evidence="1">Multi-pass membrane protein</topology>
    </subcellularLocation>
</comment>
<feature type="transmembrane region" description="Helical" evidence="11">
    <location>
        <begin position="202"/>
        <end position="226"/>
    </location>
</feature>
<feature type="transmembrane region" description="Helical" evidence="11">
    <location>
        <begin position="73"/>
        <end position="90"/>
    </location>
</feature>
<keyword evidence="7 11" id="KW-0472">Membrane</keyword>
<dbReference type="GO" id="GO:0004933">
    <property type="term" value="F:mating-type a-factor pheromone receptor activity"/>
    <property type="evidence" value="ECO:0007669"/>
    <property type="project" value="InterPro"/>
</dbReference>
<evidence type="ECO:0000256" key="5">
    <source>
        <dbReference type="ARBA" id="ARBA00022989"/>
    </source>
</evidence>
<comment type="caution">
    <text evidence="12">The sequence shown here is derived from an EMBL/GenBank/DDBJ whole genome shotgun (WGS) entry which is preliminary data.</text>
</comment>
<dbReference type="Proteomes" id="UP001385951">
    <property type="component" value="Unassembled WGS sequence"/>
</dbReference>
<sequence>MFSAAFPVGTILAAILVLLPLPAHWRARNVATISLIGWLFFMNVIYAVNSLVWSNNSLPRLLVWCDITTKLQIGASSAIPACALCICKYLELVASGRVVRLMHEDHRRRKFFELIMCLGVPVVLMALHYVVQGHRFDIVEAIGCQPATYYSIPAVFIVWFPPLLLSTITFVYAALALYHFFRQRINFTTHLGSCGSSLNTNRYLRLMAMSITEMAWGTSLTAVTMYDNISPGLRPWTNWADVHSDFGRIDSYRLFMIPHSLLKQIFIMWWAIPVSAYIFFLFFAFGEETVRDYKRVYVWVKTTLFKRPEILKKVHFGTLSGSDSLPPQLVVHKQHTIDVKSDCNDETLPSYTPRAPNSAPFITPTSSKFPSSYPSSPTCTLPSTVDFNKDYKDIDLEKNMDFITVQLQQSRHDSSLTLTAIDTPLTPQSPYSVTSPISAFSRDSRISISDEFPPSRPPTPPFPAALLTRERRQQEWRASAQRSPTSQRPSTPTSPRRR</sequence>
<evidence type="ECO:0000256" key="11">
    <source>
        <dbReference type="SAM" id="Phobius"/>
    </source>
</evidence>
<dbReference type="CDD" id="cd14966">
    <property type="entry name" value="7tmD_STE3"/>
    <property type="match status" value="1"/>
</dbReference>
<keyword evidence="3" id="KW-0589">Pheromone response</keyword>
<keyword evidence="4 11" id="KW-0812">Transmembrane</keyword>
<evidence type="ECO:0000256" key="4">
    <source>
        <dbReference type="ARBA" id="ARBA00022692"/>
    </source>
</evidence>
<evidence type="ECO:0000256" key="10">
    <source>
        <dbReference type="SAM" id="MobiDB-lite"/>
    </source>
</evidence>
<dbReference type="PRINTS" id="PR00900">
    <property type="entry name" value="PHEROMONEAR"/>
</dbReference>
<evidence type="ECO:0000256" key="2">
    <source>
        <dbReference type="ARBA" id="ARBA00011085"/>
    </source>
</evidence>
<feature type="transmembrane region" description="Helical" evidence="11">
    <location>
        <begin position="156"/>
        <end position="181"/>
    </location>
</feature>
<feature type="region of interest" description="Disordered" evidence="10">
    <location>
        <begin position="447"/>
        <end position="498"/>
    </location>
</feature>
<proteinExistence type="inferred from homology"/>